<comment type="caution">
    <text evidence="1">The sequence shown here is derived from an EMBL/GenBank/DDBJ whole genome shotgun (WGS) entry which is preliminary data.</text>
</comment>
<dbReference type="Proteomes" id="UP001219525">
    <property type="component" value="Unassembled WGS sequence"/>
</dbReference>
<protein>
    <recommendedName>
        <fullName evidence="3">F-box domain-containing protein</fullName>
    </recommendedName>
</protein>
<organism evidence="1 2">
    <name type="scientific">Mycena pura</name>
    <dbReference type="NCBI Taxonomy" id="153505"/>
    <lineage>
        <taxon>Eukaryota</taxon>
        <taxon>Fungi</taxon>
        <taxon>Dikarya</taxon>
        <taxon>Basidiomycota</taxon>
        <taxon>Agaricomycotina</taxon>
        <taxon>Agaricomycetes</taxon>
        <taxon>Agaricomycetidae</taxon>
        <taxon>Agaricales</taxon>
        <taxon>Marasmiineae</taxon>
        <taxon>Mycenaceae</taxon>
        <taxon>Mycena</taxon>
    </lineage>
</organism>
<gene>
    <name evidence="1" type="ORF">GGX14DRAFT_450273</name>
</gene>
<accession>A0AAD6VEU3</accession>
<keyword evidence="2" id="KW-1185">Reference proteome</keyword>
<proteinExistence type="predicted"/>
<dbReference type="InterPro" id="IPR032675">
    <property type="entry name" value="LRR_dom_sf"/>
</dbReference>
<name>A0AAD6VEU3_9AGAR</name>
<dbReference type="EMBL" id="JARJCW010000027">
    <property type="protein sequence ID" value="KAJ7210755.1"/>
    <property type="molecule type" value="Genomic_DNA"/>
</dbReference>
<sequence length="500" mass="55641">MHRCLSVPEILSTALATLARTCTVFQSPALALLWRTQQSMFNIIRCMPPDRLYIDTSTPLPTVRLLRPVTASDWDRVLVYAPLVRILWSRGGDLSLESIFLALNLSMPTNCLFPNLTRLGWVKSTDFQYIGLLLASQLEHIFIVCPPPAINLSFLAALPRRCPLLQTLQITGQQHLPDAICGFMDGLPNLTSLEVSLADMRTLICSGRLPRLRRLCLQLSRPVAIPATLPENLFLNLEHTTLYHIDSRTATRLVPVLVHAKLVGITMRLSGSQTTSMVNDLLKSLVDCSYLEPSLSSFRLDHVGAPTPAQSALCAITTDSLRLLCRLWTLTEVEIASDAFSLDDCCLLEISRSWSRIRKLELITFLPNRKPVATLSGLLALARHCRDLETLRLSLDTSSIPQTGTASDVVPQTCLQLTAVISIDVGFSALNDTLAFARFISGIFPNLKSVLTYQDDKLTYQLDIADEARLAAHHQRWKEAEAHIPMFVAVREEGRLLAQR</sequence>
<dbReference type="SUPFAM" id="SSF52047">
    <property type="entry name" value="RNI-like"/>
    <property type="match status" value="1"/>
</dbReference>
<evidence type="ECO:0008006" key="3">
    <source>
        <dbReference type="Google" id="ProtNLM"/>
    </source>
</evidence>
<evidence type="ECO:0000313" key="2">
    <source>
        <dbReference type="Proteomes" id="UP001219525"/>
    </source>
</evidence>
<dbReference type="AlphaFoldDB" id="A0AAD6VEU3"/>
<reference evidence="1" key="1">
    <citation type="submission" date="2023-03" db="EMBL/GenBank/DDBJ databases">
        <title>Massive genome expansion in bonnet fungi (Mycena s.s.) driven by repeated elements and novel gene families across ecological guilds.</title>
        <authorList>
            <consortium name="Lawrence Berkeley National Laboratory"/>
            <person name="Harder C.B."/>
            <person name="Miyauchi S."/>
            <person name="Viragh M."/>
            <person name="Kuo A."/>
            <person name="Thoen E."/>
            <person name="Andreopoulos B."/>
            <person name="Lu D."/>
            <person name="Skrede I."/>
            <person name="Drula E."/>
            <person name="Henrissat B."/>
            <person name="Morin E."/>
            <person name="Kohler A."/>
            <person name="Barry K."/>
            <person name="LaButti K."/>
            <person name="Morin E."/>
            <person name="Salamov A."/>
            <person name="Lipzen A."/>
            <person name="Mereny Z."/>
            <person name="Hegedus B."/>
            <person name="Baldrian P."/>
            <person name="Stursova M."/>
            <person name="Weitz H."/>
            <person name="Taylor A."/>
            <person name="Grigoriev I.V."/>
            <person name="Nagy L.G."/>
            <person name="Martin F."/>
            <person name="Kauserud H."/>
        </authorList>
    </citation>
    <scope>NUCLEOTIDE SEQUENCE</scope>
    <source>
        <strain evidence="1">9144</strain>
    </source>
</reference>
<evidence type="ECO:0000313" key="1">
    <source>
        <dbReference type="EMBL" id="KAJ7210755.1"/>
    </source>
</evidence>
<dbReference type="Gene3D" id="3.80.10.10">
    <property type="entry name" value="Ribonuclease Inhibitor"/>
    <property type="match status" value="1"/>
</dbReference>